<evidence type="ECO:0008006" key="3">
    <source>
        <dbReference type="Google" id="ProtNLM"/>
    </source>
</evidence>
<dbReference type="BioCyc" id="SGLO343509:SGP1_RS25275-MONOMER"/>
<dbReference type="InterPro" id="IPR024079">
    <property type="entry name" value="MetalloPept_cat_dom_sf"/>
</dbReference>
<reference evidence="1 2" key="1">
    <citation type="journal article" date="2006" name="Genome Res.">
        <title>Massive genome erosion and functional adaptations provide insights into the symbiotic lifestyle of Sodalis glossinidius in the tsetse host.</title>
        <authorList>
            <person name="Toh H."/>
            <person name="Weiss B.L."/>
            <person name="Perkin S.A.H."/>
            <person name="Yamashita A."/>
            <person name="Oshima K."/>
            <person name="Hattori M."/>
            <person name="Aksoy S."/>
        </authorList>
    </citation>
    <scope>NUCLEOTIDE SEQUENCE [LARGE SCALE GENOMIC DNA]</scope>
    <source>
        <strain evidence="2">morsitans</strain>
    </source>
</reference>
<keyword evidence="2" id="KW-1185">Reference proteome</keyword>
<accession>Q2NQ58</accession>
<dbReference type="KEGG" id="sgl:SGP1_0010"/>
<sequence length="367" mass="42057">MERYFISSYLKIKEKNIFEAFNPDSGDIDRVKSIDVSSIDAEVIIPYHENLESIKFEEVSDDVLYRKRKPYVATFKIHDLLLRNKDDFISGSRCFNHEIISRQGEVQKNKMIIAIMGDGYSFNDMEQWKKDANIVMSGFLSDPLMNEFKDCFEFMRIDVISKDSGISITGQQKKDTALETVLGCYDLDRLLCVNIKLVKKFANESLGFGGYDQVLVIGNTKEYGGAGYDGIGTLTMHKQSVELALHEFGHSAYHLADEYDYGNCVIEGDENEKANVTKETDRNKIKWRHLIKPTTQIPTLNTENGIIGLFEGAAYCKKGKYRPVFSSKMKNLGASWHAVNEEHIKKIMMHYNYRGDPTKKSKYFKIN</sequence>
<dbReference type="GO" id="GO:0008237">
    <property type="term" value="F:metallopeptidase activity"/>
    <property type="evidence" value="ECO:0007669"/>
    <property type="project" value="InterPro"/>
</dbReference>
<dbReference type="OrthoDB" id="9143597at2"/>
<dbReference type="RefSeq" id="WP_011412245.1">
    <property type="nucleotide sequence ID" value="NC_007713.1"/>
</dbReference>
<dbReference type="Pfam" id="PF09471">
    <property type="entry name" value="Peptidase_M64"/>
    <property type="match status" value="1"/>
</dbReference>
<dbReference type="Proteomes" id="UP000001932">
    <property type="component" value="Plasmid pSG1"/>
</dbReference>
<name>Q2NQ58_SODGM</name>
<protein>
    <recommendedName>
        <fullName evidence="3">IgA Peptidase M64</fullName>
    </recommendedName>
</protein>
<keyword evidence="1" id="KW-0614">Plasmid</keyword>
<gene>
    <name evidence="1" type="ordered locus">SGP1_0010</name>
</gene>
<dbReference type="HOGENOM" id="CLU_754198_0_0_6"/>
<dbReference type="Gene3D" id="3.40.390.10">
    <property type="entry name" value="Collagenase (Catalytic Domain)"/>
    <property type="match status" value="1"/>
</dbReference>
<dbReference type="EMBL" id="AP008233">
    <property type="protein sequence ID" value="BAE75717.1"/>
    <property type="molecule type" value="Genomic_DNA"/>
</dbReference>
<dbReference type="AlphaFoldDB" id="Q2NQ58"/>
<evidence type="ECO:0000313" key="2">
    <source>
        <dbReference type="Proteomes" id="UP000001932"/>
    </source>
</evidence>
<evidence type="ECO:0000313" key="1">
    <source>
        <dbReference type="EMBL" id="BAE75717.1"/>
    </source>
</evidence>
<geneLocation type="plasmid" evidence="1 2">
    <name>pSG1</name>
</geneLocation>
<organism evidence="1 2">
    <name type="scientific">Sodalis glossinidius (strain morsitans)</name>
    <dbReference type="NCBI Taxonomy" id="343509"/>
    <lineage>
        <taxon>Bacteria</taxon>
        <taxon>Pseudomonadati</taxon>
        <taxon>Pseudomonadota</taxon>
        <taxon>Gammaproteobacteria</taxon>
        <taxon>Enterobacterales</taxon>
        <taxon>Bruguierivoracaceae</taxon>
        <taxon>Sodalis</taxon>
    </lineage>
</organism>
<dbReference type="InterPro" id="IPR019026">
    <property type="entry name" value="Peptidase_M64_IgA"/>
</dbReference>
<proteinExistence type="predicted"/>